<dbReference type="CDD" id="cd10917">
    <property type="entry name" value="CE4_NodB_like_6s_7s"/>
    <property type="match status" value="1"/>
</dbReference>
<dbReference type="InterPro" id="IPR011330">
    <property type="entry name" value="Glyco_hydro/deAcase_b/a-brl"/>
</dbReference>
<dbReference type="EMBL" id="CP000909">
    <property type="protein sequence ID" value="ABY34853.1"/>
    <property type="molecule type" value="Genomic_DNA"/>
</dbReference>
<dbReference type="PROSITE" id="PS51677">
    <property type="entry name" value="NODB"/>
    <property type="match status" value="1"/>
</dbReference>
<dbReference type="FunCoup" id="A9WBP6">
    <property type="interactions" value="65"/>
</dbReference>
<dbReference type="SUPFAM" id="SSF88713">
    <property type="entry name" value="Glycoside hydrolase/deacetylase"/>
    <property type="match status" value="1"/>
</dbReference>
<dbReference type="Pfam" id="PF01522">
    <property type="entry name" value="Polysacc_deac_1"/>
    <property type="match status" value="1"/>
</dbReference>
<dbReference type="RefSeq" id="WP_012257507.1">
    <property type="nucleotide sequence ID" value="NC_010175.1"/>
</dbReference>
<dbReference type="EnsemblBacteria" id="ABY34853">
    <property type="protein sequence ID" value="ABY34853"/>
    <property type="gene ID" value="Caur_1635"/>
</dbReference>
<dbReference type="AlphaFoldDB" id="A9WBP6"/>
<dbReference type="PANTHER" id="PTHR10587:SF125">
    <property type="entry name" value="POLYSACCHARIDE DEACETYLASE YHEN-RELATED"/>
    <property type="match status" value="1"/>
</dbReference>
<gene>
    <name evidence="2" type="ordered locus">Caur_1635</name>
</gene>
<dbReference type="HOGENOM" id="CLU_021264_0_1_0"/>
<dbReference type="Proteomes" id="UP000002008">
    <property type="component" value="Chromosome"/>
</dbReference>
<dbReference type="PATRIC" id="fig|324602.8.peg.1871"/>
<dbReference type="Gene3D" id="3.20.20.370">
    <property type="entry name" value="Glycoside hydrolase/deacetylase"/>
    <property type="match status" value="1"/>
</dbReference>
<dbReference type="GO" id="GO:0016810">
    <property type="term" value="F:hydrolase activity, acting on carbon-nitrogen (but not peptide) bonds"/>
    <property type="evidence" value="ECO:0007669"/>
    <property type="project" value="InterPro"/>
</dbReference>
<accession>A9WBP6</accession>
<dbReference type="PANTHER" id="PTHR10587">
    <property type="entry name" value="GLYCOSYL TRANSFERASE-RELATED"/>
    <property type="match status" value="1"/>
</dbReference>
<reference evidence="3" key="1">
    <citation type="journal article" date="2011" name="BMC Genomics">
        <title>Complete genome sequence of the filamentous anoxygenic phototrophic bacterium Chloroflexus aurantiacus.</title>
        <authorList>
            <person name="Tang K.H."/>
            <person name="Barry K."/>
            <person name="Chertkov O."/>
            <person name="Dalin E."/>
            <person name="Han C.S."/>
            <person name="Hauser L.J."/>
            <person name="Honchak B.M."/>
            <person name="Karbach L.E."/>
            <person name="Land M.L."/>
            <person name="Lapidus A."/>
            <person name="Larimer F.W."/>
            <person name="Mikhailova N."/>
            <person name="Pitluck S."/>
            <person name="Pierson B.K."/>
            <person name="Blankenship R.E."/>
        </authorList>
    </citation>
    <scope>NUCLEOTIDE SEQUENCE [LARGE SCALE GENOMIC DNA]</scope>
    <source>
        <strain evidence="3">ATCC 29366 / DSM 635 / J-10-fl</strain>
    </source>
</reference>
<dbReference type="InterPro" id="IPR002509">
    <property type="entry name" value="NODB_dom"/>
</dbReference>
<name>A9WBP6_CHLAA</name>
<dbReference type="GO" id="GO:0005975">
    <property type="term" value="P:carbohydrate metabolic process"/>
    <property type="evidence" value="ECO:0007669"/>
    <property type="project" value="InterPro"/>
</dbReference>
<dbReference type="STRING" id="324602.Caur_1635"/>
<dbReference type="InterPro" id="IPR050248">
    <property type="entry name" value="Polysacc_deacetylase_ArnD"/>
</dbReference>
<protein>
    <submittedName>
        <fullName evidence="2">Polysaccharide deacetylase</fullName>
    </submittedName>
</protein>
<evidence type="ECO:0000259" key="1">
    <source>
        <dbReference type="PROSITE" id="PS51677"/>
    </source>
</evidence>
<evidence type="ECO:0000313" key="3">
    <source>
        <dbReference type="Proteomes" id="UP000002008"/>
    </source>
</evidence>
<organism evidence="2 3">
    <name type="scientific">Chloroflexus aurantiacus (strain ATCC 29366 / DSM 635 / J-10-fl)</name>
    <dbReference type="NCBI Taxonomy" id="324602"/>
    <lineage>
        <taxon>Bacteria</taxon>
        <taxon>Bacillati</taxon>
        <taxon>Chloroflexota</taxon>
        <taxon>Chloroflexia</taxon>
        <taxon>Chloroflexales</taxon>
        <taxon>Chloroflexineae</taxon>
        <taxon>Chloroflexaceae</taxon>
        <taxon>Chloroflexus</taxon>
    </lineage>
</organism>
<dbReference type="eggNOG" id="COG0726">
    <property type="taxonomic scope" value="Bacteria"/>
</dbReference>
<evidence type="ECO:0000313" key="2">
    <source>
        <dbReference type="EMBL" id="ABY34853.1"/>
    </source>
</evidence>
<proteinExistence type="predicted"/>
<feature type="domain" description="NodB homology" evidence="1">
    <location>
        <begin position="38"/>
        <end position="224"/>
    </location>
</feature>
<dbReference type="InParanoid" id="A9WBP6"/>
<dbReference type="KEGG" id="cau:Caur_1635"/>
<keyword evidence="3" id="KW-1185">Reference proteome</keyword>
<sequence length="238" mass="26833">MNVRAVVSKTIDQVGNVLLSPPYGGFGYYYNHGPRTRRAVAFTFDDGPSRPCTEWLLDTLGELGVKATFFCVGLSVQWHPEVVQRAFAEGHVIGNHSMMHSRKAGLMLRGGAHIDEATTAISQVIGLRPRLYRPPWGWLTPWEGQRLHQRGYAVIGWDIYPDDWKVPEVPAERLVAQIKPLIKPGSIILMHDSVSNQIRWEKTETARAVRLLTPWLRDEGYEIVTIPDLLGLPAYARV</sequence>